<reference evidence="13 14" key="1">
    <citation type="journal article" date="2013" name="Int. J. Syst. Evol. Microbiol.">
        <title>Roseomonas aerophila sp. nov., isolated from air.</title>
        <authorList>
            <person name="Kim S.J."/>
            <person name="Weon H.Y."/>
            <person name="Ahn J.H."/>
            <person name="Hong S.B."/>
            <person name="Seok S.J."/>
            <person name="Whang K.S."/>
            <person name="Kwon S.W."/>
        </authorList>
    </citation>
    <scope>NUCLEOTIDE SEQUENCE [LARGE SCALE GENOMIC DNA]</scope>
    <source>
        <strain evidence="13 14">NBRC 108923</strain>
    </source>
</reference>
<dbReference type="RefSeq" id="WP_187784982.1">
    <property type="nucleotide sequence ID" value="NZ_JACTVA010000022.1"/>
</dbReference>
<dbReference type="CDD" id="cd07185">
    <property type="entry name" value="OmpA_C-like"/>
    <property type="match status" value="1"/>
</dbReference>
<keyword evidence="6" id="KW-0406">Ion transport</keyword>
<dbReference type="Pfam" id="PF13505">
    <property type="entry name" value="OMP_b-brl"/>
    <property type="match status" value="1"/>
</dbReference>
<evidence type="ECO:0000256" key="9">
    <source>
        <dbReference type="ARBA" id="ARBA00023237"/>
    </source>
</evidence>
<dbReference type="PRINTS" id="PR01021">
    <property type="entry name" value="OMPADOMAIN"/>
</dbReference>
<evidence type="ECO:0000256" key="11">
    <source>
        <dbReference type="SAM" id="SignalP"/>
    </source>
</evidence>
<proteinExistence type="predicted"/>
<evidence type="ECO:0000259" key="12">
    <source>
        <dbReference type="PROSITE" id="PS51123"/>
    </source>
</evidence>
<keyword evidence="9" id="KW-0998">Cell outer membrane</keyword>
<keyword evidence="4" id="KW-0812">Transmembrane</keyword>
<dbReference type="InterPro" id="IPR036737">
    <property type="entry name" value="OmpA-like_sf"/>
</dbReference>
<dbReference type="InterPro" id="IPR027385">
    <property type="entry name" value="Beta-barrel_OMP"/>
</dbReference>
<gene>
    <name evidence="13" type="ORF">IBL26_13295</name>
</gene>
<dbReference type="PANTHER" id="PTHR30329">
    <property type="entry name" value="STATOR ELEMENT OF FLAGELLAR MOTOR COMPLEX"/>
    <property type="match status" value="1"/>
</dbReference>
<keyword evidence="7" id="KW-0626">Porin</keyword>
<name>A0ABR7RMI5_9PROT</name>
<evidence type="ECO:0000313" key="14">
    <source>
        <dbReference type="Proteomes" id="UP000626026"/>
    </source>
</evidence>
<keyword evidence="3" id="KW-1134">Transmembrane beta strand</keyword>
<dbReference type="InterPro" id="IPR006664">
    <property type="entry name" value="OMP_bac"/>
</dbReference>
<comment type="caution">
    <text evidence="13">The sequence shown here is derived from an EMBL/GenBank/DDBJ whole genome shotgun (WGS) entry which is preliminary data.</text>
</comment>
<dbReference type="InterPro" id="IPR011250">
    <property type="entry name" value="OMP/PagP_B-barrel"/>
</dbReference>
<dbReference type="PANTHER" id="PTHR30329:SF21">
    <property type="entry name" value="LIPOPROTEIN YIAD-RELATED"/>
    <property type="match status" value="1"/>
</dbReference>
<accession>A0ABR7RMI5</accession>
<keyword evidence="8 10" id="KW-0472">Membrane</keyword>
<keyword evidence="5 11" id="KW-0732">Signal</keyword>
<evidence type="ECO:0000256" key="7">
    <source>
        <dbReference type="ARBA" id="ARBA00023114"/>
    </source>
</evidence>
<dbReference type="EMBL" id="JACTVA010000022">
    <property type="protein sequence ID" value="MBC9207815.1"/>
    <property type="molecule type" value="Genomic_DNA"/>
</dbReference>
<evidence type="ECO:0000256" key="6">
    <source>
        <dbReference type="ARBA" id="ARBA00023065"/>
    </source>
</evidence>
<protein>
    <submittedName>
        <fullName evidence="13">OmpA family protein</fullName>
    </submittedName>
</protein>
<dbReference type="Gene3D" id="2.40.160.20">
    <property type="match status" value="1"/>
</dbReference>
<feature type="signal peptide" evidence="11">
    <location>
        <begin position="1"/>
        <end position="21"/>
    </location>
</feature>
<dbReference type="InterPro" id="IPR006665">
    <property type="entry name" value="OmpA-like"/>
</dbReference>
<dbReference type="SUPFAM" id="SSF56925">
    <property type="entry name" value="OMPA-like"/>
    <property type="match status" value="1"/>
</dbReference>
<organism evidence="13 14">
    <name type="scientific">Teichococcus aerophilus</name>
    <dbReference type="NCBI Taxonomy" id="1224513"/>
    <lineage>
        <taxon>Bacteria</taxon>
        <taxon>Pseudomonadati</taxon>
        <taxon>Pseudomonadota</taxon>
        <taxon>Alphaproteobacteria</taxon>
        <taxon>Acetobacterales</taxon>
        <taxon>Roseomonadaceae</taxon>
        <taxon>Roseomonas</taxon>
    </lineage>
</organism>
<keyword evidence="14" id="KW-1185">Reference proteome</keyword>
<dbReference type="PROSITE" id="PS51123">
    <property type="entry name" value="OMPA_2"/>
    <property type="match status" value="1"/>
</dbReference>
<dbReference type="Gene3D" id="3.30.1330.60">
    <property type="entry name" value="OmpA-like domain"/>
    <property type="match status" value="1"/>
</dbReference>
<evidence type="ECO:0000313" key="13">
    <source>
        <dbReference type="EMBL" id="MBC9207815.1"/>
    </source>
</evidence>
<evidence type="ECO:0000256" key="2">
    <source>
        <dbReference type="ARBA" id="ARBA00022448"/>
    </source>
</evidence>
<evidence type="ECO:0000256" key="10">
    <source>
        <dbReference type="PROSITE-ProRule" id="PRU00473"/>
    </source>
</evidence>
<dbReference type="InterPro" id="IPR050330">
    <property type="entry name" value="Bact_OuterMem_StrucFunc"/>
</dbReference>
<feature type="domain" description="OmpA-like" evidence="12">
    <location>
        <begin position="255"/>
        <end position="369"/>
    </location>
</feature>
<dbReference type="Proteomes" id="UP000626026">
    <property type="component" value="Unassembled WGS sequence"/>
</dbReference>
<keyword evidence="2" id="KW-0813">Transport</keyword>
<evidence type="ECO:0000256" key="5">
    <source>
        <dbReference type="ARBA" id="ARBA00022729"/>
    </source>
</evidence>
<evidence type="ECO:0000256" key="4">
    <source>
        <dbReference type="ARBA" id="ARBA00022692"/>
    </source>
</evidence>
<sequence>MRLRTGLLAATLLASPWAVQAQPVTGVYFGAGAGVNFLQETDVNLRGGAAGFLGANGVNPSGTAEFDVGFAGVLAVGYGFGNGFRIEAEGNFRTNDVDKLSGYRGFGPLQSSGTVRSYGAMANTYYDFHLGWPVVPYVGVGAGYVWNEYDDVRATAANGGNVRIDGSDGQFAYQGIAGLAFPIDAVPGLAITAEYRFLGTLQSDVDAHIRLGSTTVARGKAEVDSYNHSALLGLRYALYTPPPPAPPMEATPAPAAAPQVARTYLVFFDWDRADLTDRARQIIAEAAQNSARVQTTRIEVAGHADRSGSPQYNQRLSQRRADAVAAELGRLGVARSAMVIQAFGESRPLVPTADGVREPQNRRVEIVLR</sequence>
<comment type="subcellular location">
    <subcellularLocation>
        <location evidence="1">Cell outer membrane</location>
        <topology evidence="1">Multi-pass membrane protein</topology>
    </subcellularLocation>
</comment>
<evidence type="ECO:0000256" key="8">
    <source>
        <dbReference type="ARBA" id="ARBA00023136"/>
    </source>
</evidence>
<evidence type="ECO:0000256" key="3">
    <source>
        <dbReference type="ARBA" id="ARBA00022452"/>
    </source>
</evidence>
<evidence type="ECO:0000256" key="1">
    <source>
        <dbReference type="ARBA" id="ARBA00004571"/>
    </source>
</evidence>
<feature type="chain" id="PRO_5047405853" evidence="11">
    <location>
        <begin position="22"/>
        <end position="369"/>
    </location>
</feature>
<dbReference type="SUPFAM" id="SSF103088">
    <property type="entry name" value="OmpA-like"/>
    <property type="match status" value="1"/>
</dbReference>
<dbReference type="Pfam" id="PF00691">
    <property type="entry name" value="OmpA"/>
    <property type="match status" value="1"/>
</dbReference>